<dbReference type="EMBL" id="BARU01043396">
    <property type="protein sequence ID" value="GAH80895.1"/>
    <property type="molecule type" value="Genomic_DNA"/>
</dbReference>
<gene>
    <name evidence="1" type="ORF">S03H2_66462</name>
</gene>
<protein>
    <submittedName>
        <fullName evidence="1">Uncharacterized protein</fullName>
    </submittedName>
</protein>
<evidence type="ECO:0000313" key="1">
    <source>
        <dbReference type="EMBL" id="GAH80895.1"/>
    </source>
</evidence>
<feature type="non-terminal residue" evidence="1">
    <location>
        <position position="1"/>
    </location>
</feature>
<proteinExistence type="predicted"/>
<organism evidence="1">
    <name type="scientific">marine sediment metagenome</name>
    <dbReference type="NCBI Taxonomy" id="412755"/>
    <lineage>
        <taxon>unclassified sequences</taxon>
        <taxon>metagenomes</taxon>
        <taxon>ecological metagenomes</taxon>
    </lineage>
</organism>
<feature type="non-terminal residue" evidence="1">
    <location>
        <position position="192"/>
    </location>
</feature>
<name>X1JHA0_9ZZZZ</name>
<sequence>PENNQAVQLLMDLEIENHTGRKVDWNINDFDLADTIRFTADHFLGALTTLNDTVENFDSLFPNVAAQKGTLQDYSSLITENNYIEKVEYLLTTGDTFKSSIQTILKAQKFIKKNFSKARDFKRFTEEVTAELKKAGRSDDGIHSAHVEFLRLYKLDMVKNFAQLQKQAQVVKDSYFTLIKNAASGMKHEYQL</sequence>
<accession>X1JHA0</accession>
<comment type="caution">
    <text evidence="1">The sequence shown here is derived from an EMBL/GenBank/DDBJ whole genome shotgun (WGS) entry which is preliminary data.</text>
</comment>
<reference evidence="1" key="1">
    <citation type="journal article" date="2014" name="Front. Microbiol.">
        <title>High frequency of phylogenetically diverse reductive dehalogenase-homologous genes in deep subseafloor sedimentary metagenomes.</title>
        <authorList>
            <person name="Kawai M."/>
            <person name="Futagami T."/>
            <person name="Toyoda A."/>
            <person name="Takaki Y."/>
            <person name="Nishi S."/>
            <person name="Hori S."/>
            <person name="Arai W."/>
            <person name="Tsubouchi T."/>
            <person name="Morono Y."/>
            <person name="Uchiyama I."/>
            <person name="Ito T."/>
            <person name="Fujiyama A."/>
            <person name="Inagaki F."/>
            <person name="Takami H."/>
        </authorList>
    </citation>
    <scope>NUCLEOTIDE SEQUENCE</scope>
    <source>
        <strain evidence="1">Expedition CK06-06</strain>
    </source>
</reference>
<dbReference type="AlphaFoldDB" id="X1JHA0"/>